<feature type="transmembrane region" description="Helical" evidence="1">
    <location>
        <begin position="29"/>
        <end position="49"/>
    </location>
</feature>
<keyword evidence="1" id="KW-1133">Transmembrane helix</keyword>
<gene>
    <name evidence="2" type="ORF">EGW08_020803</name>
</gene>
<dbReference type="OrthoDB" id="419711at2759"/>
<dbReference type="PANTHER" id="PTHR12242:SF45">
    <property type="entry name" value="MARVEL DOMAIN-CONTAINING PROTEIN"/>
    <property type="match status" value="1"/>
</dbReference>
<name>A0A3S1BP20_ELYCH</name>
<evidence type="ECO:0000256" key="1">
    <source>
        <dbReference type="SAM" id="Phobius"/>
    </source>
</evidence>
<proteinExistence type="predicted"/>
<feature type="transmembrane region" description="Helical" evidence="1">
    <location>
        <begin position="112"/>
        <end position="132"/>
    </location>
</feature>
<keyword evidence="1" id="KW-0472">Membrane</keyword>
<dbReference type="AlphaFoldDB" id="A0A3S1BP20"/>
<feature type="non-terminal residue" evidence="2">
    <location>
        <position position="277"/>
    </location>
</feature>
<dbReference type="InterPro" id="IPR049352">
    <property type="entry name" value="Rost"/>
</dbReference>
<comment type="caution">
    <text evidence="2">The sequence shown here is derived from an EMBL/GenBank/DDBJ whole genome shotgun (WGS) entry which is preliminary data.</text>
</comment>
<sequence length="277" mass="32338">MQGTKKNNYKLSSFYFHLQQWSIPPHWYLRYRAVTAVVLVAWLAVDMSYETRTFFSDEAILWTIFATNWSFLIIAITAVVLAVTSWVHWYKPYWIIDPIHIRAMPYSLKLQWLLYNISGCSALVVSAGYWGYVAFVSDSLLVTSHMSRLKHTANSVYVILDLFITATPIRIQHMFFTIFMASLYISNDRCCFFSLPIILLGNEHGYYFVNWKDPVEAICTCVLGLMMVVLAQFVLHFLYLMRRWIHGKYAAAYDKFGQDSEMQNIMSRSSTYSSMQE</sequence>
<dbReference type="PANTHER" id="PTHR12242">
    <property type="entry name" value="OS02G0130600 PROTEIN-RELATED"/>
    <property type="match status" value="1"/>
</dbReference>
<feature type="transmembrane region" description="Helical" evidence="1">
    <location>
        <begin position="190"/>
        <end position="209"/>
    </location>
</feature>
<dbReference type="Proteomes" id="UP000271974">
    <property type="component" value="Unassembled WGS sequence"/>
</dbReference>
<accession>A0A3S1BP20</accession>
<evidence type="ECO:0000313" key="2">
    <source>
        <dbReference type="EMBL" id="RUS71433.1"/>
    </source>
</evidence>
<dbReference type="Pfam" id="PF21534">
    <property type="entry name" value="Rost"/>
    <property type="match status" value="1"/>
</dbReference>
<dbReference type="GO" id="GO:0016020">
    <property type="term" value="C:membrane"/>
    <property type="evidence" value="ECO:0007669"/>
    <property type="project" value="TreeGrafter"/>
</dbReference>
<reference evidence="2 3" key="1">
    <citation type="submission" date="2019-01" db="EMBL/GenBank/DDBJ databases">
        <title>A draft genome assembly of the solar-powered sea slug Elysia chlorotica.</title>
        <authorList>
            <person name="Cai H."/>
            <person name="Li Q."/>
            <person name="Fang X."/>
            <person name="Li J."/>
            <person name="Curtis N.E."/>
            <person name="Altenburger A."/>
            <person name="Shibata T."/>
            <person name="Feng M."/>
            <person name="Maeda T."/>
            <person name="Schwartz J.A."/>
            <person name="Shigenobu S."/>
            <person name="Lundholm N."/>
            <person name="Nishiyama T."/>
            <person name="Yang H."/>
            <person name="Hasebe M."/>
            <person name="Li S."/>
            <person name="Pierce S.K."/>
            <person name="Wang J."/>
        </authorList>
    </citation>
    <scope>NUCLEOTIDE SEQUENCE [LARGE SCALE GENOMIC DNA]</scope>
    <source>
        <strain evidence="2">EC2010</strain>
        <tissue evidence="2">Whole organism of an adult</tissue>
    </source>
</reference>
<evidence type="ECO:0000313" key="3">
    <source>
        <dbReference type="Proteomes" id="UP000271974"/>
    </source>
</evidence>
<keyword evidence="1" id="KW-0812">Transmembrane</keyword>
<organism evidence="2 3">
    <name type="scientific">Elysia chlorotica</name>
    <name type="common">Eastern emerald elysia</name>
    <name type="synonym">Sea slug</name>
    <dbReference type="NCBI Taxonomy" id="188477"/>
    <lineage>
        <taxon>Eukaryota</taxon>
        <taxon>Metazoa</taxon>
        <taxon>Spiralia</taxon>
        <taxon>Lophotrochozoa</taxon>
        <taxon>Mollusca</taxon>
        <taxon>Gastropoda</taxon>
        <taxon>Heterobranchia</taxon>
        <taxon>Euthyneura</taxon>
        <taxon>Panpulmonata</taxon>
        <taxon>Sacoglossa</taxon>
        <taxon>Placobranchoidea</taxon>
        <taxon>Plakobranchidae</taxon>
        <taxon>Elysia</taxon>
    </lineage>
</organism>
<feature type="transmembrane region" description="Helical" evidence="1">
    <location>
        <begin position="215"/>
        <end position="239"/>
    </location>
</feature>
<dbReference type="STRING" id="188477.A0A3S1BP20"/>
<protein>
    <submittedName>
        <fullName evidence="2">Uncharacterized protein</fullName>
    </submittedName>
</protein>
<feature type="transmembrane region" description="Helical" evidence="1">
    <location>
        <begin position="69"/>
        <end position="91"/>
    </location>
</feature>
<keyword evidence="3" id="KW-1185">Reference proteome</keyword>
<dbReference type="EMBL" id="RQTK01001212">
    <property type="protein sequence ID" value="RUS71433.1"/>
    <property type="molecule type" value="Genomic_DNA"/>
</dbReference>